<evidence type="ECO:0000313" key="2">
    <source>
        <dbReference type="Proteomes" id="UP001141806"/>
    </source>
</evidence>
<sequence length="121" mass="13393">MSSTGFRLRIGRAVAGSGYSSGGKPRNLSSIFYPALSTSLSPLLFLSTFLSHAVSLPLHFVDQRLLKKPTETIPLFWKNFGFLGVEKKGGRFSVTKRSERKEWWRSPLEESRGIGFGGLGI</sequence>
<dbReference type="AlphaFoldDB" id="A0A9Q0KPJ6"/>
<organism evidence="1 2">
    <name type="scientific">Protea cynaroides</name>
    <dbReference type="NCBI Taxonomy" id="273540"/>
    <lineage>
        <taxon>Eukaryota</taxon>
        <taxon>Viridiplantae</taxon>
        <taxon>Streptophyta</taxon>
        <taxon>Embryophyta</taxon>
        <taxon>Tracheophyta</taxon>
        <taxon>Spermatophyta</taxon>
        <taxon>Magnoliopsida</taxon>
        <taxon>Proteales</taxon>
        <taxon>Proteaceae</taxon>
        <taxon>Protea</taxon>
    </lineage>
</organism>
<dbReference type="Proteomes" id="UP001141806">
    <property type="component" value="Unassembled WGS sequence"/>
</dbReference>
<dbReference type="EMBL" id="JAMYWD010000004">
    <property type="protein sequence ID" value="KAJ4974493.1"/>
    <property type="molecule type" value="Genomic_DNA"/>
</dbReference>
<comment type="caution">
    <text evidence="1">The sequence shown here is derived from an EMBL/GenBank/DDBJ whole genome shotgun (WGS) entry which is preliminary data.</text>
</comment>
<accession>A0A9Q0KPJ6</accession>
<keyword evidence="2" id="KW-1185">Reference proteome</keyword>
<protein>
    <submittedName>
        <fullName evidence="1">Uncharacterized protein</fullName>
    </submittedName>
</protein>
<reference evidence="1" key="1">
    <citation type="journal article" date="2023" name="Plant J.">
        <title>The genome of the king protea, Protea cynaroides.</title>
        <authorList>
            <person name="Chang J."/>
            <person name="Duong T.A."/>
            <person name="Schoeman C."/>
            <person name="Ma X."/>
            <person name="Roodt D."/>
            <person name="Barker N."/>
            <person name="Li Z."/>
            <person name="Van de Peer Y."/>
            <person name="Mizrachi E."/>
        </authorList>
    </citation>
    <scope>NUCLEOTIDE SEQUENCE</scope>
    <source>
        <tissue evidence="1">Young leaves</tissue>
    </source>
</reference>
<proteinExistence type="predicted"/>
<name>A0A9Q0KPJ6_9MAGN</name>
<evidence type="ECO:0000313" key="1">
    <source>
        <dbReference type="EMBL" id="KAJ4974493.1"/>
    </source>
</evidence>
<gene>
    <name evidence="1" type="ORF">NE237_007667</name>
</gene>